<dbReference type="Pfam" id="PF10281">
    <property type="entry name" value="Ish1"/>
    <property type="match status" value="7"/>
</dbReference>
<accession>A0A2S4UJD8</accession>
<gene>
    <name evidence="2" type="ORF">PSHT_14583</name>
</gene>
<evidence type="ECO:0000256" key="1">
    <source>
        <dbReference type="SAM" id="SignalP"/>
    </source>
</evidence>
<dbReference type="VEuPathDB" id="FungiDB:PSHT_14583"/>
<name>A0A2S4UJD8_9BASI</name>
<reference evidence="2 3" key="1">
    <citation type="submission" date="2017-12" db="EMBL/GenBank/DDBJ databases">
        <title>Gene loss provides genomic basis for host adaptation in cereal stripe rust fungi.</title>
        <authorList>
            <person name="Xia C."/>
        </authorList>
    </citation>
    <scope>NUCLEOTIDE SEQUENCE [LARGE SCALE GENOMIC DNA]</scope>
    <source>
        <strain evidence="2 3">93TX-2</strain>
    </source>
</reference>
<feature type="chain" id="PRO_5015772245" description="Meiotic sister chromatid recombination protein 1" evidence="1">
    <location>
        <begin position="22"/>
        <end position="696"/>
    </location>
</feature>
<keyword evidence="3" id="KW-1185">Reference proteome</keyword>
<keyword evidence="1" id="KW-0732">Signal</keyword>
<dbReference type="Proteomes" id="UP000238274">
    <property type="component" value="Unassembled WGS sequence"/>
</dbReference>
<dbReference type="VEuPathDB" id="FungiDB:PSTT_04905"/>
<reference evidence="3" key="2">
    <citation type="journal article" date="2018" name="BMC Genomics">
        <title>Genomic insights into host adaptation between the wheat stripe rust pathogen (Puccinia striiformis f. sp. tritici) and the barley stripe rust pathogen (Puccinia striiformis f. sp. hordei).</title>
        <authorList>
            <person name="Xia C."/>
            <person name="Wang M."/>
            <person name="Yin C."/>
            <person name="Cornejo O.E."/>
            <person name="Hulbert S.H."/>
            <person name="Chen X."/>
        </authorList>
    </citation>
    <scope>NUCLEOTIDE SEQUENCE [LARGE SCALE GENOMIC DNA]</scope>
    <source>
        <strain evidence="3">93TX-2</strain>
    </source>
</reference>
<evidence type="ECO:0000313" key="2">
    <source>
        <dbReference type="EMBL" id="POV97428.1"/>
    </source>
</evidence>
<organism evidence="2 3">
    <name type="scientific">Puccinia striiformis</name>
    <dbReference type="NCBI Taxonomy" id="27350"/>
    <lineage>
        <taxon>Eukaryota</taxon>
        <taxon>Fungi</taxon>
        <taxon>Dikarya</taxon>
        <taxon>Basidiomycota</taxon>
        <taxon>Pucciniomycotina</taxon>
        <taxon>Pucciniomycetes</taxon>
        <taxon>Pucciniales</taxon>
        <taxon>Pucciniaceae</taxon>
        <taxon>Puccinia</taxon>
    </lineage>
</organism>
<dbReference type="OrthoDB" id="2527403at2759"/>
<reference evidence="3" key="3">
    <citation type="journal article" date="2018" name="Mol. Plant Microbe Interact.">
        <title>Genome sequence resources for the wheat stripe rust pathogen (Puccinia striiformis f. sp. tritici) and the barley stripe rust pathogen (Puccinia striiformis f. sp. hordei).</title>
        <authorList>
            <person name="Xia C."/>
            <person name="Wang M."/>
            <person name="Yin C."/>
            <person name="Cornejo O.E."/>
            <person name="Hulbert S.H."/>
            <person name="Chen X."/>
        </authorList>
    </citation>
    <scope>NUCLEOTIDE SEQUENCE [LARGE SCALE GENOMIC DNA]</scope>
    <source>
        <strain evidence="3">93TX-2</strain>
    </source>
</reference>
<proteinExistence type="predicted"/>
<dbReference type="InterPro" id="IPR018803">
    <property type="entry name" value="Ish1/Msc1-like"/>
</dbReference>
<protein>
    <recommendedName>
        <fullName evidence="4">Meiotic sister chromatid recombination protein 1</fullName>
    </recommendedName>
</protein>
<evidence type="ECO:0008006" key="4">
    <source>
        <dbReference type="Google" id="ProtNLM"/>
    </source>
</evidence>
<comment type="caution">
    <text evidence="2">The sequence shown here is derived from an EMBL/GenBank/DDBJ whole genome shotgun (WGS) entry which is preliminary data.</text>
</comment>
<sequence length="696" mass="78385">MSPFFGALVLMLLLAPRPAVALFDKKPTYNDWSDSKCEQWLTDHKVPNPGKLNGKALRDLIQKNYDSAYDHWYAARNFSCQRPFGHVLNPAPLAFYRSDSDLHDYAKKYSLPLQADKPREGIIDSIRQSYHGYVEAWSDSDLKAWMDEHGFPSPPKSTREQLVDIVKQNYKDSSQYMSDSAGSAQQVLQDTTDSIFSLWTDSQLRDFLLEHDVVSPNGKREELVRAAKRYLNAGAQSASNLASSASDAAVDAASAAKDAAADAGSATYEKASQAGHAVGSKAYDAGASASEAASEAGSAAYNRARTLARLLDRLHTPLEPLLPMLLMDSPGIAYDYLSDKYDDAKDYVYSSWSDNQLRDYLISKGAIKSSTHFSRHDLLQAIKDTYNDAAQNAYDSYARIRKWLADHGVVSSNSSTREELVDLISQYYYGAKDTTYETWNSNELRSWLEKKGIIKTGTQKKKEEYLSLVADNYYSARDKVYNSWNESALRSWLESHGLTKNPGQARDDLLDVVKENFYAETDKIWDAWSDAEIKAYLLKNKLVEKSDLQNLRRDELERVLNEKYYSVKENIVGGWSESQMRQWLIDNGFLKSDYQAKKDEILDLFSKNYSDLAAKSSEYVSWSDNRVRDAESKGKLHNIFSTVTSAFSHGEHTIEETIKKLKEAVGAGSIKHEAASYKDAIYEKGADAADRAKREL</sequence>
<dbReference type="EMBL" id="PKSM01000333">
    <property type="protein sequence ID" value="POV97428.1"/>
    <property type="molecule type" value="Genomic_DNA"/>
</dbReference>
<feature type="signal peptide" evidence="1">
    <location>
        <begin position="1"/>
        <end position="21"/>
    </location>
</feature>
<dbReference type="AlphaFoldDB" id="A0A2S4UJD8"/>
<evidence type="ECO:0000313" key="3">
    <source>
        <dbReference type="Proteomes" id="UP000238274"/>
    </source>
</evidence>
<dbReference type="PANTHER" id="PTHR33939:SF1">
    <property type="entry name" value="DUF4371 DOMAIN-CONTAINING PROTEIN"/>
    <property type="match status" value="1"/>
</dbReference>
<dbReference type="PANTHER" id="PTHR33939">
    <property type="entry name" value="PROTEIN CBG22215"/>
    <property type="match status" value="1"/>
</dbReference>